<dbReference type="GO" id="GO:0006281">
    <property type="term" value="P:DNA repair"/>
    <property type="evidence" value="ECO:0007669"/>
    <property type="project" value="UniProtKB-ARBA"/>
</dbReference>
<dbReference type="SUPFAM" id="SSF52980">
    <property type="entry name" value="Restriction endonuclease-like"/>
    <property type="match status" value="1"/>
</dbReference>
<evidence type="ECO:0000313" key="4">
    <source>
        <dbReference type="Proteomes" id="UP001219518"/>
    </source>
</evidence>
<dbReference type="InterPro" id="IPR011604">
    <property type="entry name" value="PDDEXK-like_dom_sf"/>
</dbReference>
<protein>
    <submittedName>
        <fullName evidence="3">Bifunctional purine biosynthesis protein PurH</fullName>
    </submittedName>
</protein>
<dbReference type="Pfam" id="PF09588">
    <property type="entry name" value="YqaJ"/>
    <property type="match status" value="1"/>
</dbReference>
<dbReference type="InterPro" id="IPR019080">
    <property type="entry name" value="YqaJ_viral_recombinase"/>
</dbReference>
<dbReference type="Proteomes" id="UP001219518">
    <property type="component" value="Unassembled WGS sequence"/>
</dbReference>
<keyword evidence="4" id="KW-1185">Reference proteome</keyword>
<feature type="region of interest" description="Disordered" evidence="1">
    <location>
        <begin position="96"/>
        <end position="143"/>
    </location>
</feature>
<organism evidence="3 4">
    <name type="scientific">Frankliniella fusca</name>
    <dbReference type="NCBI Taxonomy" id="407009"/>
    <lineage>
        <taxon>Eukaryota</taxon>
        <taxon>Metazoa</taxon>
        <taxon>Ecdysozoa</taxon>
        <taxon>Arthropoda</taxon>
        <taxon>Hexapoda</taxon>
        <taxon>Insecta</taxon>
        <taxon>Pterygota</taxon>
        <taxon>Neoptera</taxon>
        <taxon>Paraneoptera</taxon>
        <taxon>Thysanoptera</taxon>
        <taxon>Terebrantia</taxon>
        <taxon>Thripoidea</taxon>
        <taxon>Thripidae</taxon>
        <taxon>Frankliniella</taxon>
    </lineage>
</organism>
<feature type="domain" description="YqaJ viral recombinase" evidence="2">
    <location>
        <begin position="14"/>
        <end position="89"/>
    </location>
</feature>
<dbReference type="AlphaFoldDB" id="A0AAE1GQW6"/>
<name>A0AAE1GQW6_9NEOP</name>
<accession>A0AAE1GQW6</accession>
<reference evidence="3" key="1">
    <citation type="submission" date="2021-07" db="EMBL/GenBank/DDBJ databases">
        <authorList>
            <person name="Catto M.A."/>
            <person name="Jacobson A."/>
            <person name="Kennedy G."/>
            <person name="Labadie P."/>
            <person name="Hunt B.G."/>
            <person name="Srinivasan R."/>
        </authorList>
    </citation>
    <scope>NUCLEOTIDE SEQUENCE</scope>
    <source>
        <strain evidence="3">PL_HMW_Pooled</strain>
        <tissue evidence="3">Head</tissue>
    </source>
</reference>
<gene>
    <name evidence="3" type="ORF">KUF71_018238</name>
</gene>
<reference evidence="3" key="2">
    <citation type="journal article" date="2023" name="BMC Genomics">
        <title>Pest status, molecular evolution, and epigenetic factors derived from the genome assembly of Frankliniella fusca, a thysanopteran phytovirus vector.</title>
        <authorList>
            <person name="Catto M.A."/>
            <person name="Labadie P.E."/>
            <person name="Jacobson A.L."/>
            <person name="Kennedy G.G."/>
            <person name="Srinivasan R."/>
            <person name="Hunt B.G."/>
        </authorList>
    </citation>
    <scope>NUCLEOTIDE SEQUENCE</scope>
    <source>
        <strain evidence="3">PL_HMW_Pooled</strain>
    </source>
</reference>
<dbReference type="PANTHER" id="PTHR46609">
    <property type="entry name" value="EXONUCLEASE, PHAGE-TYPE/RECB, C-TERMINAL DOMAIN-CONTAINING PROTEIN"/>
    <property type="match status" value="1"/>
</dbReference>
<evidence type="ECO:0000313" key="3">
    <source>
        <dbReference type="EMBL" id="KAK3907409.1"/>
    </source>
</evidence>
<comment type="caution">
    <text evidence="3">The sequence shown here is derived from an EMBL/GenBank/DDBJ whole genome shotgun (WGS) entry which is preliminary data.</text>
</comment>
<dbReference type="PANTHER" id="PTHR46609:SF8">
    <property type="entry name" value="YQAJ VIRAL RECOMBINASE DOMAIN-CONTAINING PROTEIN"/>
    <property type="match status" value="1"/>
</dbReference>
<sequence length="256" mass="30257">MTIIKWMRKKLWRLEKFENESMRTGIRLESTARKKCESLLKEHVNQNYTIKETGLWKNPKFPQMACSPDGLITLPGEQTKLLEIKVLTVLNQTSGEEICNSEEEDNPEGDNPQEEENNPQKAKTNKKKLQPVNPEKFEEEMTPEQKRRFYLKRNNEGDVVLKTSHAYNYQIQMSLNILELSECILCVFSETGCRLVTVEYDQSFWEEKRERLLQKHREILIPEAILGKTKRWLPPCELIYSKFHEDPEDPYFENDS</sequence>
<proteinExistence type="predicted"/>
<dbReference type="Gene3D" id="3.90.320.10">
    <property type="match status" value="1"/>
</dbReference>
<evidence type="ECO:0000259" key="2">
    <source>
        <dbReference type="Pfam" id="PF09588"/>
    </source>
</evidence>
<evidence type="ECO:0000256" key="1">
    <source>
        <dbReference type="SAM" id="MobiDB-lite"/>
    </source>
</evidence>
<dbReference type="EMBL" id="JAHWGI010000010">
    <property type="protein sequence ID" value="KAK3907409.1"/>
    <property type="molecule type" value="Genomic_DNA"/>
</dbReference>
<dbReference type="InterPro" id="IPR051703">
    <property type="entry name" value="NF-kappa-B_Signaling_Reg"/>
</dbReference>
<feature type="compositionally biased region" description="Acidic residues" evidence="1">
    <location>
        <begin position="99"/>
        <end position="117"/>
    </location>
</feature>
<dbReference type="InterPro" id="IPR011335">
    <property type="entry name" value="Restrct_endonuc-II-like"/>
</dbReference>